<dbReference type="Pfam" id="PF00144">
    <property type="entry name" value="Beta-lactamase"/>
    <property type="match status" value="1"/>
</dbReference>
<name>A0ABP6XSA8_9ACTN</name>
<dbReference type="InterPro" id="IPR012338">
    <property type="entry name" value="Beta-lactam/transpept-like"/>
</dbReference>
<reference evidence="4" key="1">
    <citation type="journal article" date="2019" name="Int. J. Syst. Evol. Microbiol.">
        <title>The Global Catalogue of Microorganisms (GCM) 10K type strain sequencing project: providing services to taxonomists for standard genome sequencing and annotation.</title>
        <authorList>
            <consortium name="The Broad Institute Genomics Platform"/>
            <consortium name="The Broad Institute Genome Sequencing Center for Infectious Disease"/>
            <person name="Wu L."/>
            <person name="Ma J."/>
        </authorList>
    </citation>
    <scope>NUCLEOTIDE SEQUENCE [LARGE SCALE GENOMIC DNA]</scope>
    <source>
        <strain evidence="4">JCM 16540</strain>
    </source>
</reference>
<dbReference type="InterPro" id="IPR001466">
    <property type="entry name" value="Beta-lactam-related"/>
</dbReference>
<keyword evidence="3" id="KW-0378">Hydrolase</keyword>
<keyword evidence="4" id="KW-1185">Reference proteome</keyword>
<sequence>MDLLPTTRRVLDHRLARTQTEGRAPSVAAGLVRDGALVWSRGRGSVDGAAPTTDTQYRIGSITKTFVAVLVLRLRDAGRLDLLDPLETHLPGTAADDRTVLQLLSHTAGVASETPPPWWERTDGAVRPAVTDLLGADPAEQLTGRRFHYSNPGFALLGAMVARLHDRPFGEVLQSEVLDPLGLRRTTLMPVAPHALGWAVHPWADLLLPEPTHDAGLMAPAGQLWSTVGDLSRFASFLLVGDDRVLPLTTLEEMREPVVPAGADGSGYGLGLQTRGGPYGLVGHGGSMPGFLAGLDVSAEAGLAVVAFANATSGPDLGALVEDLVDAVATAEPREPEPWAPLPDADPELLALTGPWYWGAAPFAVRLQADRHLELVTLGSRGRESRFRPAADGRWTGLDAYYRGETLTVVRDAGGDVTHLDLGSFVLTRQPYGPAEVVPGGVDPAGWRGGGR</sequence>
<dbReference type="GO" id="GO:0016787">
    <property type="term" value="F:hydrolase activity"/>
    <property type="evidence" value="ECO:0007669"/>
    <property type="project" value="UniProtKB-KW"/>
</dbReference>
<dbReference type="Proteomes" id="UP001500767">
    <property type="component" value="Unassembled WGS sequence"/>
</dbReference>
<dbReference type="InterPro" id="IPR056008">
    <property type="entry name" value="DUF7586"/>
</dbReference>
<dbReference type="Pfam" id="PF24491">
    <property type="entry name" value="DUF7586"/>
    <property type="match status" value="1"/>
</dbReference>
<dbReference type="EMBL" id="BAAAYR010000004">
    <property type="protein sequence ID" value="GAA3571707.1"/>
    <property type="molecule type" value="Genomic_DNA"/>
</dbReference>
<feature type="domain" description="Beta-lactamase-related" evidence="1">
    <location>
        <begin position="14"/>
        <end position="322"/>
    </location>
</feature>
<organism evidence="3 4">
    <name type="scientific">Microlunatus spumicola</name>
    <dbReference type="NCBI Taxonomy" id="81499"/>
    <lineage>
        <taxon>Bacteria</taxon>
        <taxon>Bacillati</taxon>
        <taxon>Actinomycetota</taxon>
        <taxon>Actinomycetes</taxon>
        <taxon>Propionibacteriales</taxon>
        <taxon>Propionibacteriaceae</taxon>
        <taxon>Microlunatus</taxon>
    </lineage>
</organism>
<comment type="caution">
    <text evidence="3">The sequence shown here is derived from an EMBL/GenBank/DDBJ whole genome shotgun (WGS) entry which is preliminary data.</text>
</comment>
<dbReference type="InterPro" id="IPR050491">
    <property type="entry name" value="AmpC-like"/>
</dbReference>
<accession>A0ABP6XSA8</accession>
<evidence type="ECO:0000313" key="4">
    <source>
        <dbReference type="Proteomes" id="UP001500767"/>
    </source>
</evidence>
<feature type="domain" description="DUF7586" evidence="2">
    <location>
        <begin position="346"/>
        <end position="429"/>
    </location>
</feature>
<dbReference type="SUPFAM" id="SSF56601">
    <property type="entry name" value="beta-lactamase/transpeptidase-like"/>
    <property type="match status" value="1"/>
</dbReference>
<dbReference type="Gene3D" id="3.40.710.10">
    <property type="entry name" value="DD-peptidase/beta-lactamase superfamily"/>
    <property type="match status" value="1"/>
</dbReference>
<gene>
    <name evidence="3" type="ORF">GCM10022197_30320</name>
</gene>
<dbReference type="PANTHER" id="PTHR46825">
    <property type="entry name" value="D-ALANYL-D-ALANINE-CARBOXYPEPTIDASE/ENDOPEPTIDASE AMPH"/>
    <property type="match status" value="1"/>
</dbReference>
<dbReference type="PANTHER" id="PTHR46825:SF7">
    <property type="entry name" value="D-ALANYL-D-ALANINE CARBOXYPEPTIDASE"/>
    <property type="match status" value="1"/>
</dbReference>
<evidence type="ECO:0000259" key="1">
    <source>
        <dbReference type="Pfam" id="PF00144"/>
    </source>
</evidence>
<evidence type="ECO:0000313" key="3">
    <source>
        <dbReference type="EMBL" id="GAA3571707.1"/>
    </source>
</evidence>
<protein>
    <submittedName>
        <fullName evidence="3">Serine hydrolase domain-containing protein</fullName>
    </submittedName>
</protein>
<proteinExistence type="predicted"/>
<evidence type="ECO:0000259" key="2">
    <source>
        <dbReference type="Pfam" id="PF24491"/>
    </source>
</evidence>